<accession>A0A160VEK7</accession>
<comment type="similarity">
    <text evidence="1">Belongs to the citrate synthase family.</text>
</comment>
<dbReference type="EC" id="2.3.3.1" evidence="3"/>
<dbReference type="GO" id="GO:0005759">
    <property type="term" value="C:mitochondrial matrix"/>
    <property type="evidence" value="ECO:0007669"/>
    <property type="project" value="TreeGrafter"/>
</dbReference>
<keyword evidence="2 3" id="KW-0808">Transferase</keyword>
<dbReference type="GO" id="GO:0005975">
    <property type="term" value="P:carbohydrate metabolic process"/>
    <property type="evidence" value="ECO:0007669"/>
    <property type="project" value="TreeGrafter"/>
</dbReference>
<dbReference type="PRINTS" id="PR00143">
    <property type="entry name" value="CITRTSNTHASE"/>
</dbReference>
<dbReference type="InterPro" id="IPR002020">
    <property type="entry name" value="Citrate_synthase"/>
</dbReference>
<dbReference type="Gene3D" id="1.10.230.10">
    <property type="entry name" value="Cytochrome P450-Terp, domain 2"/>
    <property type="match status" value="1"/>
</dbReference>
<dbReference type="InterPro" id="IPR016143">
    <property type="entry name" value="Citrate_synth-like_sm_a-sub"/>
</dbReference>
<dbReference type="Gene3D" id="1.10.580.10">
    <property type="entry name" value="Citrate Synthase, domain 1"/>
    <property type="match status" value="1"/>
</dbReference>
<dbReference type="PANTHER" id="PTHR11739">
    <property type="entry name" value="CITRATE SYNTHASE"/>
    <property type="match status" value="1"/>
</dbReference>
<sequence length="423" mass="46966">MASLYKTLEEKIPVWRDDAGSLLKNNGSSVISDVTLTQAYGGMRGVKGLVCDTSSVSPDTGLIIRGKPLLDIIDILPEQVLFLLLADEMPDEDALADLQSQLSEYAAVPDYIWTILNSMPEDSHPMAMFNTAILAMEKESVFRRNYDKGLSKEDFWKPMLEDGLKLIAKLPAIGAGVYRIRFQKGGLIEPDGSLDWGSNFAHMLGLNDPDGNIKKLMRLYLMIHCDHEGGNASAFTSLTIGSTLSDLYYAVSGGLNALAGPLHGLANQECLKFVLEVRDKFGGTPSRDELEQLCWDRLKNGRVIPGYGHAVLRCPDPRFTAFMNFGKEHIENDDVFHIVETLFDVVPEVLRKHGKAKNPWPNVDAASGALLYHYGLTEFSYYTVLFSISRSMGIISQIVINRALGIPIMRPKSVTTKWLKDNY</sequence>
<reference evidence="3" key="1">
    <citation type="submission" date="2015-10" db="EMBL/GenBank/DDBJ databases">
        <authorList>
            <person name="Gilbert D.G."/>
        </authorList>
    </citation>
    <scope>NUCLEOTIDE SEQUENCE</scope>
</reference>
<proteinExistence type="inferred from homology"/>
<name>A0A160VEK7_9ZZZZ</name>
<dbReference type="GO" id="GO:0006099">
    <property type="term" value="P:tricarboxylic acid cycle"/>
    <property type="evidence" value="ECO:0007669"/>
    <property type="project" value="TreeGrafter"/>
</dbReference>
<gene>
    <name evidence="3" type="ORF">MGWOODY_Mmi2492</name>
</gene>
<dbReference type="EMBL" id="FAXC01000029">
    <property type="protein sequence ID" value="CUV08229.1"/>
    <property type="molecule type" value="Genomic_DNA"/>
</dbReference>
<dbReference type="InterPro" id="IPR019810">
    <property type="entry name" value="Citrate_synthase_AS"/>
</dbReference>
<dbReference type="AlphaFoldDB" id="A0A160VEK7"/>
<evidence type="ECO:0000256" key="2">
    <source>
        <dbReference type="ARBA" id="ARBA00022679"/>
    </source>
</evidence>
<dbReference type="Pfam" id="PF00285">
    <property type="entry name" value="Citrate_synt"/>
    <property type="match status" value="1"/>
</dbReference>
<dbReference type="PROSITE" id="PS00480">
    <property type="entry name" value="CITRATE_SYNTHASE"/>
    <property type="match status" value="1"/>
</dbReference>
<protein>
    <submittedName>
        <fullName evidence="3">Citrate synthase (Si)</fullName>
        <ecNumber evidence="3">2.3.3.1</ecNumber>
    </submittedName>
</protein>
<dbReference type="InterPro" id="IPR016142">
    <property type="entry name" value="Citrate_synth-like_lrg_a-sub"/>
</dbReference>
<dbReference type="PANTHER" id="PTHR11739:SF8">
    <property type="entry name" value="CITRATE SYNTHASE, MITOCHONDRIAL"/>
    <property type="match status" value="1"/>
</dbReference>
<dbReference type="NCBIfam" id="NF007128">
    <property type="entry name" value="PRK09569.1"/>
    <property type="match status" value="1"/>
</dbReference>
<organism evidence="3">
    <name type="scientific">hydrothermal vent metagenome</name>
    <dbReference type="NCBI Taxonomy" id="652676"/>
    <lineage>
        <taxon>unclassified sequences</taxon>
        <taxon>metagenomes</taxon>
        <taxon>ecological metagenomes</taxon>
    </lineage>
</organism>
<evidence type="ECO:0000313" key="3">
    <source>
        <dbReference type="EMBL" id="CUV08229.1"/>
    </source>
</evidence>
<keyword evidence="3" id="KW-0012">Acyltransferase</keyword>
<evidence type="ECO:0000256" key="1">
    <source>
        <dbReference type="ARBA" id="ARBA00010566"/>
    </source>
</evidence>
<dbReference type="InterPro" id="IPR036969">
    <property type="entry name" value="Citrate_synthase_sf"/>
</dbReference>
<dbReference type="SUPFAM" id="SSF48256">
    <property type="entry name" value="Citrate synthase"/>
    <property type="match status" value="1"/>
</dbReference>
<dbReference type="GO" id="GO:0036440">
    <property type="term" value="F:citrate synthase activity"/>
    <property type="evidence" value="ECO:0007669"/>
    <property type="project" value="UniProtKB-EC"/>
</dbReference>